<dbReference type="SUPFAM" id="SSF109604">
    <property type="entry name" value="HD-domain/PDEase-like"/>
    <property type="match status" value="1"/>
</dbReference>
<evidence type="ECO:0000259" key="2">
    <source>
        <dbReference type="SMART" id="SM00954"/>
    </source>
</evidence>
<dbReference type="PANTHER" id="PTHR21262:SF31">
    <property type="entry name" value="GTP PYROPHOSPHOKINASE"/>
    <property type="match status" value="1"/>
</dbReference>
<dbReference type="PANTHER" id="PTHR21262">
    <property type="entry name" value="GUANOSINE-3',5'-BIS DIPHOSPHATE 3'-PYROPHOSPHOHYDROLASE"/>
    <property type="match status" value="1"/>
</dbReference>
<evidence type="ECO:0000313" key="3">
    <source>
        <dbReference type="EMBL" id="EWM27974.1"/>
    </source>
</evidence>
<dbReference type="InterPro" id="IPR043519">
    <property type="entry name" value="NT_sf"/>
</dbReference>
<protein>
    <submittedName>
        <fullName evidence="3">Ppgpp synthetase</fullName>
    </submittedName>
</protein>
<dbReference type="OrthoDB" id="197071at2759"/>
<dbReference type="EMBL" id="AZIL01000356">
    <property type="protein sequence ID" value="EWM27974.1"/>
    <property type="molecule type" value="Genomic_DNA"/>
</dbReference>
<dbReference type="Gene3D" id="1.10.3210.10">
    <property type="entry name" value="Hypothetical protein af1432"/>
    <property type="match status" value="1"/>
</dbReference>
<sequence>MTSSTTRIKVLRRRPSGGGSMCRALPLLRAVVGYVTLLCLLLEPSSVAAFAPRGLSSQRCRTAVPVGSGTSQDMVIASSVATTASSSTGADPPRGMKARLPEHTLPPSSRLAAKKSRRPKLPTMYGLWDLVVGPVAADFKLVGMPSELTALAIEVHKATDHLTRPARLAVLQALVRSYHAYRFHKPCQITLDETGRRPSTTTAPQRAVAKALTVGAYMEQNVAVARLLGASEVDGDTMVAALLCHSPLTLEAVENEFGKAVGTILAGWKAMLGVEGQLEIKSLIHEYAHFLWGGQGDNLRNLLLVVAKDWRAVALRVAWKKVEMETTVFGAKKEEIDACWACLNVYASLAEAAGMSQIKNALEERAFKFLMPQEHRKVMTALEAKRDRYQKVLGQARKEVLQALLEDPVFMSNVERVEVRGRIKSPYSVWKKMKRKGMLVEEGEGGGEGSGMGLEGVYDMVALRVVCTPLYADKEASSASSATLPVSPPTPATLQARADLDKQMCDYVLREVVHKLRPHYKGRVKDYVGEENRKANGYQSLHTTLAYRLRGETTPVEIQIRTSEMHSVAEHGLAAHCLYKGDRTLAEVIERGQQQAEQQMQEEEDAIGPQRGFAGPGEFLTWCQKMLDKSHVIVFSPDGKLLKLNRGATLLDFVKASCLQPKAGTAQGKRGTRNKRVEEGRGCGRLHPQGLWRDDSAHEEHGGYQTVPVSRRKSKRSTQGMLLLNGQSAPALDPPTHVKSVNIAKTGSSCKISGPFVVGRRRAKSISKAPRDFFLSKRGPFCTRRLILLEGQRLKVYRVKSIDLRSLRGLCNAALRSADMLCLVTSVYVGPLHYEIRPRNTHRSRKIAASVFESK</sequence>
<evidence type="ECO:0000313" key="4">
    <source>
        <dbReference type="Proteomes" id="UP000019335"/>
    </source>
</evidence>
<feature type="domain" description="RelA/SpoT" evidence="2">
    <location>
        <begin position="421"/>
        <end position="583"/>
    </location>
</feature>
<gene>
    <name evidence="3" type="ORF">Naga_100008g66</name>
</gene>
<feature type="compositionally biased region" description="Basic and acidic residues" evidence="1">
    <location>
        <begin position="692"/>
        <end position="702"/>
    </location>
</feature>
<dbReference type="Pfam" id="PF04607">
    <property type="entry name" value="RelA_SpoT"/>
    <property type="match status" value="1"/>
</dbReference>
<dbReference type="GO" id="GO:0015969">
    <property type="term" value="P:guanosine tetraphosphate metabolic process"/>
    <property type="evidence" value="ECO:0007669"/>
    <property type="project" value="InterPro"/>
</dbReference>
<accession>W7U5U7</accession>
<dbReference type="SMART" id="SM00954">
    <property type="entry name" value="RelA_SpoT"/>
    <property type="match status" value="1"/>
</dbReference>
<proteinExistence type="predicted"/>
<evidence type="ECO:0000256" key="1">
    <source>
        <dbReference type="SAM" id="MobiDB-lite"/>
    </source>
</evidence>
<keyword evidence="4" id="KW-1185">Reference proteome</keyword>
<dbReference type="SUPFAM" id="SSF81301">
    <property type="entry name" value="Nucleotidyltransferase"/>
    <property type="match status" value="1"/>
</dbReference>
<dbReference type="Gene3D" id="3.30.460.10">
    <property type="entry name" value="Beta Polymerase, domain 2"/>
    <property type="match status" value="1"/>
</dbReference>
<dbReference type="AlphaFoldDB" id="W7U5U7"/>
<reference evidence="3 4" key="1">
    <citation type="journal article" date="2014" name="Mol. Plant">
        <title>Chromosome Scale Genome Assembly and Transcriptome Profiling of Nannochloropsis gaditana in Nitrogen Depletion.</title>
        <authorList>
            <person name="Corteggiani Carpinelli E."/>
            <person name="Telatin A."/>
            <person name="Vitulo N."/>
            <person name="Forcato C."/>
            <person name="D'Angelo M."/>
            <person name="Schiavon R."/>
            <person name="Vezzi A."/>
            <person name="Giacometti G.M."/>
            <person name="Morosinotto T."/>
            <person name="Valle G."/>
        </authorList>
    </citation>
    <scope>NUCLEOTIDE SEQUENCE [LARGE SCALE GENOMIC DNA]</scope>
    <source>
        <strain evidence="3 4">B-31</strain>
    </source>
</reference>
<dbReference type="Pfam" id="PF13328">
    <property type="entry name" value="HD_4"/>
    <property type="match status" value="1"/>
</dbReference>
<name>W7U5U7_9STRA</name>
<feature type="region of interest" description="Disordered" evidence="1">
    <location>
        <begin position="81"/>
        <end position="116"/>
    </location>
</feature>
<organism evidence="3 4">
    <name type="scientific">Nannochloropsis gaditana</name>
    <dbReference type="NCBI Taxonomy" id="72520"/>
    <lineage>
        <taxon>Eukaryota</taxon>
        <taxon>Sar</taxon>
        <taxon>Stramenopiles</taxon>
        <taxon>Ochrophyta</taxon>
        <taxon>Eustigmatophyceae</taxon>
        <taxon>Eustigmatales</taxon>
        <taxon>Monodopsidaceae</taxon>
        <taxon>Nannochloropsis</taxon>
    </lineage>
</organism>
<comment type="caution">
    <text evidence="3">The sequence shown here is derived from an EMBL/GenBank/DDBJ whole genome shotgun (WGS) entry which is preliminary data.</text>
</comment>
<dbReference type="CDD" id="cd05399">
    <property type="entry name" value="NT_Rel-Spo_like"/>
    <property type="match status" value="1"/>
</dbReference>
<dbReference type="InterPro" id="IPR007685">
    <property type="entry name" value="RelA_SpoT"/>
</dbReference>
<dbReference type="Proteomes" id="UP000019335">
    <property type="component" value="Chromosome 5"/>
</dbReference>
<feature type="region of interest" description="Disordered" evidence="1">
    <location>
        <begin position="664"/>
        <end position="712"/>
    </location>
</feature>